<feature type="transmembrane region" description="Helical" evidence="6">
    <location>
        <begin position="309"/>
        <end position="327"/>
    </location>
</feature>
<feature type="transmembrane region" description="Helical" evidence="6">
    <location>
        <begin position="146"/>
        <end position="169"/>
    </location>
</feature>
<evidence type="ECO:0000313" key="7">
    <source>
        <dbReference type="EMBL" id="PTW60829.1"/>
    </source>
</evidence>
<dbReference type="InterPro" id="IPR001204">
    <property type="entry name" value="Phos_transporter"/>
</dbReference>
<organism evidence="7 8">
    <name type="scientific">Breoghania corrubedonensis</name>
    <dbReference type="NCBI Taxonomy" id="665038"/>
    <lineage>
        <taxon>Bacteria</taxon>
        <taxon>Pseudomonadati</taxon>
        <taxon>Pseudomonadota</taxon>
        <taxon>Alphaproteobacteria</taxon>
        <taxon>Hyphomicrobiales</taxon>
        <taxon>Stappiaceae</taxon>
        <taxon>Breoghania</taxon>
    </lineage>
</organism>
<dbReference type="EMBL" id="QAYG01000003">
    <property type="protein sequence ID" value="PTW60829.1"/>
    <property type="molecule type" value="Genomic_DNA"/>
</dbReference>
<gene>
    <name evidence="7" type="ORF">C8N35_1038</name>
</gene>
<evidence type="ECO:0000256" key="2">
    <source>
        <dbReference type="ARBA" id="ARBA00022448"/>
    </source>
</evidence>
<comment type="similarity">
    <text evidence="6">Belongs to the inorganic phosphate transporter (PiT) (TC 2.A.20) family.</text>
</comment>
<keyword evidence="4 6" id="KW-1133">Transmembrane helix</keyword>
<comment type="caution">
    <text evidence="7">The sequence shown here is derived from an EMBL/GenBank/DDBJ whole genome shotgun (WGS) entry which is preliminary data.</text>
</comment>
<dbReference type="OrthoDB" id="9779554at2"/>
<feature type="transmembrane region" description="Helical" evidence="6">
    <location>
        <begin position="204"/>
        <end position="229"/>
    </location>
</feature>
<dbReference type="PANTHER" id="PTHR11101:SF80">
    <property type="entry name" value="PHOSPHATE TRANSPORTER"/>
    <property type="match status" value="1"/>
</dbReference>
<dbReference type="GO" id="GO:0016020">
    <property type="term" value="C:membrane"/>
    <property type="evidence" value="ECO:0007669"/>
    <property type="project" value="UniProtKB-SubCell"/>
</dbReference>
<reference evidence="7 8" key="1">
    <citation type="submission" date="2018-04" db="EMBL/GenBank/DDBJ databases">
        <title>Genomic Encyclopedia of Archaeal and Bacterial Type Strains, Phase II (KMG-II): from individual species to whole genera.</title>
        <authorList>
            <person name="Goeker M."/>
        </authorList>
    </citation>
    <scope>NUCLEOTIDE SEQUENCE [LARGE SCALE GENOMIC DNA]</scope>
    <source>
        <strain evidence="7 8">DSM 23382</strain>
    </source>
</reference>
<keyword evidence="6" id="KW-0592">Phosphate transport</keyword>
<evidence type="ECO:0000256" key="4">
    <source>
        <dbReference type="ARBA" id="ARBA00022989"/>
    </source>
</evidence>
<keyword evidence="8" id="KW-1185">Reference proteome</keyword>
<evidence type="ECO:0000313" key="8">
    <source>
        <dbReference type="Proteomes" id="UP000244081"/>
    </source>
</evidence>
<comment type="subcellular location">
    <subcellularLocation>
        <location evidence="1 6">Membrane</location>
        <topology evidence="1 6">Multi-pass membrane protein</topology>
    </subcellularLocation>
</comment>
<sequence>MTVNDTAPQRRAATKKTSLDKDLNKFMTLEQAGRSVAARLAAPGLALVFLVLAGLYAGLTMGLSSTTLIIVVAAVLGGYMALTIGANDVANNVGPAVGARALTLVGALVIAATFETAGALVAGGDVVATISKGIVDPALVPDSDTFIWAMMAALLSSAMWVHVATWIGAPVSTTHSVVGGVMGAGIAAAGFSAVNWATVGTITASWVISPLLGGVVAAGFLAVIKINIVYQDDKIAAARRWVPLLMAVMAAAFACYLAVKGLKKVWHPDALEIAILGVSVFALTFIATRPWVYYQSEGMENRNQSLRKLFHLPLICSAALLSFAHGANDVANAVGPLAAIVHTVEFGEFSSKVNIPIWIMLIGAVGISLGLFLYGPRLIRMVGQQITKMNPMRAFCVALSAAFTVILASALGLPVSSTHIAVGAVFGVGFFREYYTAHSRRRREYMRKQRKGAADRWDDSLAPHEELQRRKLVRRAHFTTIVAAWVVTVPVAALLSAGIYGVTLLIR</sequence>
<dbReference type="PANTHER" id="PTHR11101">
    <property type="entry name" value="PHOSPHATE TRANSPORTER"/>
    <property type="match status" value="1"/>
</dbReference>
<proteinExistence type="inferred from homology"/>
<feature type="transmembrane region" description="Helical" evidence="6">
    <location>
        <begin position="36"/>
        <end position="57"/>
    </location>
</feature>
<feature type="transmembrane region" description="Helical" evidence="6">
    <location>
        <begin position="271"/>
        <end position="288"/>
    </location>
</feature>
<feature type="transmembrane region" description="Helical" evidence="6">
    <location>
        <begin position="355"/>
        <end position="374"/>
    </location>
</feature>
<dbReference type="RefSeq" id="WP_107989674.1">
    <property type="nucleotide sequence ID" value="NZ_QAYG01000003.1"/>
</dbReference>
<protein>
    <recommendedName>
        <fullName evidence="6">Phosphate transporter</fullName>
    </recommendedName>
</protein>
<evidence type="ECO:0000256" key="6">
    <source>
        <dbReference type="RuleBase" id="RU363058"/>
    </source>
</evidence>
<feature type="transmembrane region" description="Helical" evidence="6">
    <location>
        <begin position="419"/>
        <end position="437"/>
    </location>
</feature>
<evidence type="ECO:0000256" key="3">
    <source>
        <dbReference type="ARBA" id="ARBA00022692"/>
    </source>
</evidence>
<keyword evidence="5 6" id="KW-0472">Membrane</keyword>
<dbReference type="Proteomes" id="UP000244081">
    <property type="component" value="Unassembled WGS sequence"/>
</dbReference>
<keyword evidence="3 6" id="KW-0812">Transmembrane</keyword>
<keyword evidence="2 6" id="KW-0813">Transport</keyword>
<evidence type="ECO:0000256" key="5">
    <source>
        <dbReference type="ARBA" id="ARBA00023136"/>
    </source>
</evidence>
<dbReference type="GO" id="GO:0005315">
    <property type="term" value="F:phosphate transmembrane transporter activity"/>
    <property type="evidence" value="ECO:0007669"/>
    <property type="project" value="InterPro"/>
</dbReference>
<feature type="transmembrane region" description="Helical" evidence="6">
    <location>
        <begin position="394"/>
        <end position="413"/>
    </location>
</feature>
<evidence type="ECO:0000256" key="1">
    <source>
        <dbReference type="ARBA" id="ARBA00004141"/>
    </source>
</evidence>
<feature type="transmembrane region" description="Helical" evidence="6">
    <location>
        <begin position="176"/>
        <end position="198"/>
    </location>
</feature>
<dbReference type="GO" id="GO:0035435">
    <property type="term" value="P:phosphate ion transmembrane transport"/>
    <property type="evidence" value="ECO:0007669"/>
    <property type="project" value="TreeGrafter"/>
</dbReference>
<dbReference type="AlphaFoldDB" id="A0A2T5VAQ2"/>
<feature type="transmembrane region" description="Helical" evidence="6">
    <location>
        <begin position="478"/>
        <end position="506"/>
    </location>
</feature>
<accession>A0A2T5VAQ2</accession>
<feature type="transmembrane region" description="Helical" evidence="6">
    <location>
        <begin position="97"/>
        <end position="114"/>
    </location>
</feature>
<feature type="transmembrane region" description="Helical" evidence="6">
    <location>
        <begin position="241"/>
        <end position="259"/>
    </location>
</feature>
<name>A0A2T5VAQ2_9HYPH</name>
<feature type="transmembrane region" description="Helical" evidence="6">
    <location>
        <begin position="63"/>
        <end position="85"/>
    </location>
</feature>
<dbReference type="Pfam" id="PF01384">
    <property type="entry name" value="PHO4"/>
    <property type="match status" value="1"/>
</dbReference>